<dbReference type="Pfam" id="PF12902">
    <property type="entry name" value="Ferritin-like"/>
    <property type="match status" value="1"/>
</dbReference>
<dbReference type="InterPro" id="IPR026820">
    <property type="entry name" value="VioB/RebD_dom"/>
</dbReference>
<dbReference type="EMBL" id="JACLCP010000002">
    <property type="protein sequence ID" value="MBC2845073.1"/>
    <property type="molecule type" value="Genomic_DNA"/>
</dbReference>
<evidence type="ECO:0000259" key="1">
    <source>
        <dbReference type="Pfam" id="PF12902"/>
    </source>
</evidence>
<accession>A0A842ITK0</accession>
<evidence type="ECO:0000313" key="3">
    <source>
        <dbReference type="Proteomes" id="UP000533900"/>
    </source>
</evidence>
<dbReference type="PANTHER" id="PTHR34400">
    <property type="match status" value="1"/>
</dbReference>
<dbReference type="Proteomes" id="UP000533900">
    <property type="component" value="Unassembled WGS sequence"/>
</dbReference>
<reference evidence="2" key="1">
    <citation type="submission" date="2020-08" db="EMBL/GenBank/DDBJ databases">
        <title>Winogradskyella ouciana sp. nov., isolated from the hadal seawater of the Mariana Trench.</title>
        <authorList>
            <person name="He X."/>
        </authorList>
    </citation>
    <scope>NUCLEOTIDE SEQUENCE [LARGE SCALE GENOMIC DNA]</scope>
    <source>
        <strain evidence="2">KCTC 52348</strain>
    </source>
</reference>
<dbReference type="PANTHER" id="PTHR34400:SF4">
    <property type="entry name" value="MEMBRANE PROTEIN"/>
    <property type="match status" value="1"/>
</dbReference>
<keyword evidence="3" id="KW-1185">Reference proteome</keyword>
<protein>
    <submittedName>
        <fullName evidence="2">Ferritin-like protein</fullName>
    </submittedName>
</protein>
<proteinExistence type="predicted"/>
<name>A0A842ITK0_9FLAO</name>
<organism evidence="2 3">
    <name type="scientific">Winogradskyella flava</name>
    <dbReference type="NCBI Taxonomy" id="1884876"/>
    <lineage>
        <taxon>Bacteria</taxon>
        <taxon>Pseudomonadati</taxon>
        <taxon>Bacteroidota</taxon>
        <taxon>Flavobacteriia</taxon>
        <taxon>Flavobacteriales</taxon>
        <taxon>Flavobacteriaceae</taxon>
        <taxon>Winogradskyella</taxon>
    </lineage>
</organism>
<gene>
    <name evidence="2" type="ORF">H7F21_08215</name>
</gene>
<comment type="caution">
    <text evidence="2">The sequence shown here is derived from an EMBL/GenBank/DDBJ whole genome shotgun (WGS) entry which is preliminary data.</text>
</comment>
<evidence type="ECO:0000313" key="2">
    <source>
        <dbReference type="EMBL" id="MBC2845073.1"/>
    </source>
</evidence>
<dbReference type="RefSeq" id="WP_185788791.1">
    <property type="nucleotide sequence ID" value="NZ_JACLCP010000002.1"/>
</dbReference>
<feature type="domain" description="Iminophenyl-pyruvate dimer synthase" evidence="1">
    <location>
        <begin position="18"/>
        <end position="228"/>
    </location>
</feature>
<dbReference type="Gene3D" id="1.20.1260.10">
    <property type="match status" value="1"/>
</dbReference>
<dbReference type="AlphaFoldDB" id="A0A842ITK0"/>
<sequence>MKYKHKAETRSDILTLLCEASEIEHGLACSYLFTAFSLKCEVDESLKWEQLHMVKKWAAQIFFVASEEMLHLAQVWNLLTAIGGTPYYARPNFPLNAKYYHFDIPISLNPFSVSTMKRFKMYELPRTINEKDYVKTEFGLSFEDSYDYKTVGDLYAMIKEGIKSIPEEKLFIGDKDIQIGSDVIDFPDIIKVTDRKTSLEAIDQIMEQGEGTEIDEENSHYWIFSQILSEFEQEIVNDNSFNPVKNIIENPVVFNKGDIDINNANILQNESAILISDLFDDLYVLMMQILQHVFLTSNKKKSRELGKFAIHMMPIVIKPLADCLSKIPAGSLYKNKTASPSFTINRHVQIPSNYDIAIILINERLAHLIERSEFISKKYDLPEEFYKAIKSLKSIKP</sequence>
<dbReference type="InterPro" id="IPR012347">
    <property type="entry name" value="Ferritin-like"/>
</dbReference>